<dbReference type="Proteomes" id="UP001201273">
    <property type="component" value="Unassembled WGS sequence"/>
</dbReference>
<dbReference type="NCBIfam" id="TIGR00751">
    <property type="entry name" value="menA"/>
    <property type="match status" value="1"/>
</dbReference>
<evidence type="ECO:0000256" key="9">
    <source>
        <dbReference type="NCBIfam" id="TIGR00751"/>
    </source>
</evidence>
<accession>A0ABS8W8F4</accession>
<dbReference type="Pfam" id="PF01040">
    <property type="entry name" value="UbiA"/>
    <property type="match status" value="1"/>
</dbReference>
<dbReference type="InterPro" id="IPR004657">
    <property type="entry name" value="MenA"/>
</dbReference>
<comment type="similarity">
    <text evidence="8">Belongs to the MenA family. Type 1 subfamily.</text>
</comment>
<dbReference type="HAMAP" id="MF_01937">
    <property type="entry name" value="MenA_1"/>
    <property type="match status" value="1"/>
</dbReference>
<dbReference type="Gene3D" id="1.10.357.140">
    <property type="entry name" value="UbiA prenyltransferase"/>
    <property type="match status" value="1"/>
</dbReference>
<sequence>MTQKRTWLSVWLSAIRPRTLPLACASIVLAAGLAWQHQVFNSWILALCLSTAILLQIISNLANDYGDAVTGADNEQRIGPQRAMQTGFVTQRQMKAAIGLTTLMTVASGLSLLSYVFADNWQQLLVFVGLGLLSIIAAVTYTMGKHPYGYMGLGDLAVFIFFGLLGVLGSFYLYSLTLHAALILPAISCGLLATAVLNINNTRDIDTDKQAGKHTLALRLGRSKACCYQWMLLAGAVITTLLYQWQLPFSSFNYLFLLALWPLVQAARTLQLSRDGVRLNGALKQTALASFSYCCLLALGWVLASS</sequence>
<dbReference type="GO" id="GO:0046428">
    <property type="term" value="F:1,4-dihydroxy-2-naphthoate polyprenyltransferase activity"/>
    <property type="evidence" value="ECO:0007669"/>
    <property type="project" value="UniProtKB-EC"/>
</dbReference>
<feature type="transmembrane region" description="Helical" evidence="8">
    <location>
        <begin position="282"/>
        <end position="304"/>
    </location>
</feature>
<evidence type="ECO:0000256" key="2">
    <source>
        <dbReference type="ARBA" id="ARBA00022428"/>
    </source>
</evidence>
<dbReference type="InterPro" id="IPR044878">
    <property type="entry name" value="UbiA_sf"/>
</dbReference>
<dbReference type="InterPro" id="IPR026046">
    <property type="entry name" value="UBIAD1"/>
</dbReference>
<evidence type="ECO:0000256" key="7">
    <source>
        <dbReference type="ARBA" id="ARBA00023136"/>
    </source>
</evidence>
<keyword evidence="2 8" id="KW-0474">Menaquinone biosynthesis</keyword>
<dbReference type="NCBIfam" id="NF004750">
    <property type="entry name" value="PRK06080.1-2"/>
    <property type="match status" value="1"/>
</dbReference>
<comment type="subcellular location">
    <subcellularLocation>
        <location evidence="8">Cell membrane</location>
        <topology evidence="8">Multi-pass membrane protein</topology>
    </subcellularLocation>
    <subcellularLocation>
        <location evidence="1">Membrane</location>
        <topology evidence="1">Multi-pass membrane protein</topology>
    </subcellularLocation>
</comment>
<feature type="transmembrane region" description="Helical" evidence="8">
    <location>
        <begin position="43"/>
        <end position="62"/>
    </location>
</feature>
<keyword evidence="4 8" id="KW-0808">Transferase</keyword>
<feature type="transmembrane region" description="Helical" evidence="8">
    <location>
        <begin position="227"/>
        <end position="245"/>
    </location>
</feature>
<feature type="transmembrane region" description="Helical" evidence="8">
    <location>
        <begin position="124"/>
        <end position="144"/>
    </location>
</feature>
<dbReference type="PANTHER" id="PTHR13929">
    <property type="entry name" value="1,4-DIHYDROXY-2-NAPHTHOATE OCTAPRENYLTRANSFERASE"/>
    <property type="match status" value="1"/>
</dbReference>
<dbReference type="InterPro" id="IPR000537">
    <property type="entry name" value="UbiA_prenyltransferase"/>
</dbReference>
<feature type="transmembrane region" description="Helical" evidence="8">
    <location>
        <begin position="156"/>
        <end position="174"/>
    </location>
</feature>
<name>A0ABS8W8F4_9GAMM</name>
<dbReference type="EMBL" id="JAIMJA010000003">
    <property type="protein sequence ID" value="MCE2594094.1"/>
    <property type="molecule type" value="Genomic_DNA"/>
</dbReference>
<protein>
    <recommendedName>
        <fullName evidence="8 9">1,4-dihydroxy-2-naphthoate octaprenyltransferase</fullName>
        <shortName evidence="8">DHNA-octaprenyltransferase</shortName>
        <ecNumber evidence="8 9">2.5.1.74</ecNumber>
    </recommendedName>
</protein>
<evidence type="ECO:0000256" key="1">
    <source>
        <dbReference type="ARBA" id="ARBA00004141"/>
    </source>
</evidence>
<evidence type="ECO:0000256" key="6">
    <source>
        <dbReference type="ARBA" id="ARBA00022989"/>
    </source>
</evidence>
<dbReference type="PIRSF" id="PIRSF005355">
    <property type="entry name" value="UBIAD1"/>
    <property type="match status" value="1"/>
</dbReference>
<evidence type="ECO:0000256" key="5">
    <source>
        <dbReference type="ARBA" id="ARBA00022692"/>
    </source>
</evidence>
<comment type="catalytic activity">
    <reaction evidence="8">
        <text>an all-trans-polyprenyl diphosphate + 1,4-dihydroxy-2-naphthoate + H(+) = a 2-demethylmenaquinol + CO2 + diphosphate</text>
        <dbReference type="Rhea" id="RHEA:26478"/>
        <dbReference type="Rhea" id="RHEA-COMP:9563"/>
        <dbReference type="Rhea" id="RHEA-COMP:9564"/>
        <dbReference type="ChEBI" id="CHEBI:11173"/>
        <dbReference type="ChEBI" id="CHEBI:15378"/>
        <dbReference type="ChEBI" id="CHEBI:16526"/>
        <dbReference type="ChEBI" id="CHEBI:33019"/>
        <dbReference type="ChEBI" id="CHEBI:55437"/>
        <dbReference type="ChEBI" id="CHEBI:58914"/>
        <dbReference type="EC" id="2.5.1.74"/>
    </reaction>
</comment>
<evidence type="ECO:0000313" key="11">
    <source>
        <dbReference type="Proteomes" id="UP001201273"/>
    </source>
</evidence>
<feature type="transmembrane region" description="Helical" evidence="8">
    <location>
        <begin position="96"/>
        <end position="118"/>
    </location>
</feature>
<keyword evidence="3 8" id="KW-1003">Cell membrane</keyword>
<comment type="caution">
    <text evidence="10">The sequence shown here is derived from an EMBL/GenBank/DDBJ whole genome shotgun (WGS) entry which is preliminary data.</text>
</comment>
<comment type="pathway">
    <text evidence="8">Quinol/quinone metabolism; menaquinone biosynthesis; menaquinol from 1,4-dihydroxy-2-naphthoate: step 1/2.</text>
</comment>
<proteinExistence type="inferred from homology"/>
<reference evidence="10 11" key="1">
    <citation type="journal article" date="2022" name="Environ. Microbiol. Rep.">
        <title>Eco-phylogenetic analyses reveal divergent evolution of vitamin B12 metabolism in the marine bacterial family 'Psychromonadaceae'.</title>
        <authorList>
            <person name="Jin X."/>
            <person name="Yang Y."/>
            <person name="Cao H."/>
            <person name="Gao B."/>
            <person name="Zhao Z."/>
        </authorList>
    </citation>
    <scope>NUCLEOTIDE SEQUENCE [LARGE SCALE GENOMIC DNA]</scope>
    <source>
        <strain evidence="10 11">MKS20</strain>
    </source>
</reference>
<gene>
    <name evidence="8" type="primary">menA</name>
    <name evidence="10" type="ORF">K6Y31_04625</name>
</gene>
<comment type="function">
    <text evidence="8">Conversion of 1,4-dihydroxy-2-naphthoate (DHNA) to demethylmenaquinone (DMK).</text>
</comment>
<evidence type="ECO:0000256" key="4">
    <source>
        <dbReference type="ARBA" id="ARBA00022679"/>
    </source>
</evidence>
<feature type="transmembrane region" description="Helical" evidence="8">
    <location>
        <begin position="180"/>
        <end position="199"/>
    </location>
</feature>
<dbReference type="PANTHER" id="PTHR13929:SF0">
    <property type="entry name" value="UBIA PRENYLTRANSFERASE DOMAIN-CONTAINING PROTEIN 1"/>
    <property type="match status" value="1"/>
</dbReference>
<evidence type="ECO:0000256" key="3">
    <source>
        <dbReference type="ARBA" id="ARBA00022475"/>
    </source>
</evidence>
<organism evidence="10 11">
    <name type="scientific">Motilimonas cestriensis</name>
    <dbReference type="NCBI Taxonomy" id="2742685"/>
    <lineage>
        <taxon>Bacteria</taxon>
        <taxon>Pseudomonadati</taxon>
        <taxon>Pseudomonadota</taxon>
        <taxon>Gammaproteobacteria</taxon>
        <taxon>Alteromonadales</taxon>
        <taxon>Alteromonadales genera incertae sedis</taxon>
        <taxon>Motilimonas</taxon>
    </lineage>
</organism>
<dbReference type="CDD" id="cd13962">
    <property type="entry name" value="PT_UbiA_UBIAD1"/>
    <property type="match status" value="1"/>
</dbReference>
<evidence type="ECO:0000313" key="10">
    <source>
        <dbReference type="EMBL" id="MCE2594094.1"/>
    </source>
</evidence>
<keyword evidence="7 8" id="KW-0472">Membrane</keyword>
<keyword evidence="6 8" id="KW-1133">Transmembrane helix</keyword>
<evidence type="ECO:0000256" key="8">
    <source>
        <dbReference type="HAMAP-Rule" id="MF_01937"/>
    </source>
</evidence>
<keyword evidence="11" id="KW-1185">Reference proteome</keyword>
<dbReference type="EC" id="2.5.1.74" evidence="8 9"/>
<keyword evidence="5 8" id="KW-0812">Transmembrane</keyword>
<dbReference type="RefSeq" id="WP_233051671.1">
    <property type="nucleotide sequence ID" value="NZ_JAIMJA010000003.1"/>
</dbReference>